<organism evidence="1 2">
    <name type="scientific">Lasiodiplodia mahajangana</name>
    <dbReference type="NCBI Taxonomy" id="1108764"/>
    <lineage>
        <taxon>Eukaryota</taxon>
        <taxon>Fungi</taxon>
        <taxon>Dikarya</taxon>
        <taxon>Ascomycota</taxon>
        <taxon>Pezizomycotina</taxon>
        <taxon>Dothideomycetes</taxon>
        <taxon>Dothideomycetes incertae sedis</taxon>
        <taxon>Botryosphaeriales</taxon>
        <taxon>Botryosphaeriaceae</taxon>
        <taxon>Lasiodiplodia</taxon>
    </lineage>
</organism>
<name>A0ACC2JCM6_9PEZI</name>
<protein>
    <submittedName>
        <fullName evidence="1">Uncharacterized protein</fullName>
    </submittedName>
</protein>
<evidence type="ECO:0000313" key="1">
    <source>
        <dbReference type="EMBL" id="KAJ8125271.1"/>
    </source>
</evidence>
<proteinExistence type="predicted"/>
<dbReference type="EMBL" id="JAPUUL010002463">
    <property type="protein sequence ID" value="KAJ8125271.1"/>
    <property type="molecule type" value="Genomic_DNA"/>
</dbReference>
<gene>
    <name evidence="1" type="ORF">O1611_g8368</name>
</gene>
<reference evidence="1" key="1">
    <citation type="submission" date="2022-12" db="EMBL/GenBank/DDBJ databases">
        <title>Genome Sequence of Lasiodiplodia mahajangana.</title>
        <authorList>
            <person name="Buettner E."/>
        </authorList>
    </citation>
    <scope>NUCLEOTIDE SEQUENCE</scope>
    <source>
        <strain evidence="1">VT137</strain>
    </source>
</reference>
<keyword evidence="2" id="KW-1185">Reference proteome</keyword>
<evidence type="ECO:0000313" key="2">
    <source>
        <dbReference type="Proteomes" id="UP001153332"/>
    </source>
</evidence>
<dbReference type="Proteomes" id="UP001153332">
    <property type="component" value="Unassembled WGS sequence"/>
</dbReference>
<sequence>MIRPNSTMYWGFAIATLAFLAPGSVLSASNYDSLVTALRGNSSADTTFSPIPCTLETGTFHPESGQEIIIIEFKTIVESAFAPLEYILQSYSPAGPPPILFAIPDGPQTIDKPANYSTVCSNATTLFESPMVFWNCLNLGITNVLLEHDVITLDKDSVESTDNDLHFGDIHTFNGSGVLDDIATCIRYTCQNMSDRTCDPTVQGNLTDALDPNNNITETLHKVYLGFTNYCNGAGVKPNSDVVGPGVVISYISQAAVIATFFFASKTHHAIRRYSAWRHRKSSVTDSRLTSDPRRSRVRWVVTRCFVALQAVMADFQEAQAVFVSTVQIASIWFFSAKKLSQNSSSYAEANATNQLAILIPAFGLIPVLLGQAILYRSGKHWWYTTILTSVTAFLTWYSASRANQADYYALWLKLKEDSPAPHCGGNPSPMTYCGVYNPNSIYNEASVLPTTAAEVGEDLSFISESPMLFNLYLGIIVAAPPFLLATQLYFWIPKLRYWSRISEYLKRASRWSRLQDRTKRILLRIVRFILFIIWFVFQLALLISLVFIFSDLLYIFGFQTQLAGGWSYGQLIAALIWVPIGLRFVYYIIFGIEKGVESRLGHKFDVQAKDEEGQLASDSPPREVRYVPEKSQYISILDVNDDVQIPRVSWRGIGPERSNFTF</sequence>
<comment type="caution">
    <text evidence="1">The sequence shown here is derived from an EMBL/GenBank/DDBJ whole genome shotgun (WGS) entry which is preliminary data.</text>
</comment>
<accession>A0ACC2JCM6</accession>